<dbReference type="STRING" id="45607.A0A2T0FLK2"/>
<feature type="transmembrane region" description="Helical" evidence="1">
    <location>
        <begin position="297"/>
        <end position="315"/>
    </location>
</feature>
<keyword evidence="1" id="KW-0812">Transmembrane</keyword>
<evidence type="ECO:0000259" key="2">
    <source>
        <dbReference type="Pfam" id="PF10277"/>
    </source>
</evidence>
<sequence length="940" mass="103697">MKGKSGETAVTPRTVFQVNGVWIAHAHSICAGSAFFVALLVGCYLHFHKIVQNEYFGYPQEWFPSVSATIGDRYPERSFYQLLIALTAGPRFLLLLFTYILTAREGAKAPLWLVLVGVIRTFTCGGWTYVTSTDDHDWHDIFMISYMVLTIPWTALRIALTPAGKALQWRKWTATAFFTTIAPLIYFFIQHKVKRVPGAYTIYAFLEWALIVFDIAFDAGAMYDFEGLQLNVVDTTGKLRNSSVGFLKESTQTTPEDKRIPSVASFVVSTINYFLYWSVLTSLGLVIWYFPLWYMGISGYEALLLSIVATFLLVIPPFRRLLVALPQIAWLGNALGIAAGYVLAPSDRVLVVGAGAAFGAISFAIQTYSAAHRPAGFSAANGAAFVLGLLLSAVAKMYLWTNNPIWPIMNENNGGFVRVGVTVAIFAALFTNVGEPTPSTAVKANRESSILSGLGLGAVVFIFQTYFSDGSTLPLWVWEGYPVRGPTPLPHGLVTIAVVALGLYAGLAYRNILSTKYLLFAHLATAVLCLFKHWFGYAGGLVLGAYTGAVAPSLLEAAGRHTPWRSFGIGMLVVVLFMLAETWTVAYAFVPGGPALRERTWAVMVAHQVCLTAGVINAKRVRLDTATRAAGRGLAKVLRLTMAGITIVLALGSLVTYQRLQHVVPAPVHPEEKLLTAGIWTIHFGLDNDMWAAEVRMRDLIRDAELDVIGLLESDTQRTIGGHRDITQRIAEELGFYADYGPGPNKHTWGAALLSRFPILNSTHHLMPSPVGELAPAIHATLDVYGTPVDIVVFHSGQEEDVEDRRLQTLGVSTIMRNAVNPTILLSYLVTKPHEGNYNTYVSEFSGMHDIDPSDDWDRWCEYILYKGIKRTGYARISRSTITDTELQVGKFVVGEPPSYENARIEESAVPVGRQFPQMFRGDGVRGHRYHVFDEPRYFA</sequence>
<dbReference type="RefSeq" id="XP_024665795.1">
    <property type="nucleotide sequence ID" value="XM_024810027.1"/>
</dbReference>
<dbReference type="PANTHER" id="PTHR14859:SF1">
    <property type="entry name" value="PGAP2-INTERACTING PROTEIN"/>
    <property type="match status" value="1"/>
</dbReference>
<dbReference type="InterPro" id="IPR053911">
    <property type="entry name" value="PGAP2IP_TM_2nd"/>
</dbReference>
<dbReference type="InterPro" id="IPR051916">
    <property type="entry name" value="GPI-anchor_lipid_remodeler"/>
</dbReference>
<feature type="domain" description="CWH43-like N-terminal" evidence="2">
    <location>
        <begin position="21"/>
        <end position="227"/>
    </location>
</feature>
<feature type="domain" description="PGAP2IP C-terminal nuclease-like" evidence="5">
    <location>
        <begin position="673"/>
        <end position="911"/>
    </location>
</feature>
<feature type="transmembrane region" description="Helical" evidence="1">
    <location>
        <begin position="375"/>
        <end position="395"/>
    </location>
</feature>
<gene>
    <name evidence="6" type="ORF">B9G98_03470</name>
</gene>
<evidence type="ECO:0000313" key="6">
    <source>
        <dbReference type="EMBL" id="PRT55850.1"/>
    </source>
</evidence>
<dbReference type="AlphaFoldDB" id="A0A2T0FLK2"/>
<feature type="transmembrane region" description="Helical" evidence="1">
    <location>
        <begin position="449"/>
        <end position="467"/>
    </location>
</feature>
<feature type="domain" description="PGAP2IP first transmembrane" evidence="4">
    <location>
        <begin position="274"/>
        <end position="429"/>
    </location>
</feature>
<evidence type="ECO:0000313" key="7">
    <source>
        <dbReference type="Proteomes" id="UP000238350"/>
    </source>
</evidence>
<proteinExistence type="predicted"/>
<feature type="transmembrane region" description="Helical" evidence="1">
    <location>
        <begin position="415"/>
        <end position="433"/>
    </location>
</feature>
<evidence type="ECO:0000259" key="3">
    <source>
        <dbReference type="Pfam" id="PF23021"/>
    </source>
</evidence>
<dbReference type="GO" id="GO:0006506">
    <property type="term" value="P:GPI anchor biosynthetic process"/>
    <property type="evidence" value="ECO:0007669"/>
    <property type="project" value="TreeGrafter"/>
</dbReference>
<protein>
    <submittedName>
        <fullName evidence="6">Protein CWH43</fullName>
    </submittedName>
</protein>
<evidence type="ECO:0000259" key="4">
    <source>
        <dbReference type="Pfam" id="PF23022"/>
    </source>
</evidence>
<dbReference type="InterPro" id="IPR036691">
    <property type="entry name" value="Endo/exonu/phosph_ase_sf"/>
</dbReference>
<feature type="domain" description="PGAP2IP second transmembrane" evidence="3">
    <location>
        <begin position="446"/>
        <end position="620"/>
    </location>
</feature>
<dbReference type="GO" id="GO:0031505">
    <property type="term" value="P:fungal-type cell wall organization"/>
    <property type="evidence" value="ECO:0007669"/>
    <property type="project" value="TreeGrafter"/>
</dbReference>
<dbReference type="FunFam" id="3.60.10.10:FF:000031">
    <property type="entry name" value="Calcofluor white hypersensitive protein"/>
    <property type="match status" value="1"/>
</dbReference>
<feature type="transmembrane region" description="Helical" evidence="1">
    <location>
        <begin position="541"/>
        <end position="559"/>
    </location>
</feature>
<dbReference type="SUPFAM" id="SSF56219">
    <property type="entry name" value="DNase I-like"/>
    <property type="match status" value="1"/>
</dbReference>
<feature type="transmembrane region" description="Helical" evidence="1">
    <location>
        <begin position="487"/>
        <end position="505"/>
    </location>
</feature>
<dbReference type="EMBL" id="NDIQ01000022">
    <property type="protein sequence ID" value="PRT55850.1"/>
    <property type="molecule type" value="Genomic_DNA"/>
</dbReference>
<feature type="transmembrane region" description="Helical" evidence="1">
    <location>
        <begin position="201"/>
        <end position="221"/>
    </location>
</feature>
<dbReference type="InterPro" id="IPR057315">
    <property type="entry name" value="Exo_endo_phos_PGAP2IP_C"/>
</dbReference>
<dbReference type="Proteomes" id="UP000238350">
    <property type="component" value="Unassembled WGS sequence"/>
</dbReference>
<keyword evidence="1" id="KW-1133">Transmembrane helix</keyword>
<name>A0A2T0FLK2_9ASCO</name>
<comment type="caution">
    <text evidence="6">The sequence shown here is derived from an EMBL/GenBank/DDBJ whole genome shotgun (WGS) entry which is preliminary data.</text>
</comment>
<feature type="transmembrane region" description="Helical" evidence="1">
    <location>
        <begin position="566"/>
        <end position="589"/>
    </location>
</feature>
<dbReference type="Pfam" id="PF23022">
    <property type="entry name" value="6TM_1st_PGAP2IP"/>
    <property type="match status" value="1"/>
</dbReference>
<dbReference type="Pfam" id="PF23021">
    <property type="entry name" value="6TM_2nd_PGAP2IP"/>
    <property type="match status" value="1"/>
</dbReference>
<feature type="transmembrane region" description="Helical" evidence="1">
    <location>
        <begin position="109"/>
        <end position="129"/>
    </location>
</feature>
<dbReference type="GO" id="GO:0005783">
    <property type="term" value="C:endoplasmic reticulum"/>
    <property type="evidence" value="ECO:0007669"/>
    <property type="project" value="TreeGrafter"/>
</dbReference>
<reference evidence="6 7" key="1">
    <citation type="submission" date="2017-04" db="EMBL/GenBank/DDBJ databases">
        <title>Genome sequencing of [Candida] sorbophila.</title>
        <authorList>
            <person name="Ahn J.O."/>
        </authorList>
    </citation>
    <scope>NUCLEOTIDE SEQUENCE [LARGE SCALE GENOMIC DNA]</scope>
    <source>
        <strain evidence="6 7">DS02</strain>
    </source>
</reference>
<accession>A0A2T0FLK2</accession>
<dbReference type="InterPro" id="IPR019402">
    <property type="entry name" value="CWH43_N"/>
</dbReference>
<feature type="transmembrane region" description="Helical" evidence="1">
    <location>
        <begin position="79"/>
        <end position="102"/>
    </location>
</feature>
<dbReference type="GeneID" id="36517218"/>
<feature type="transmembrane region" description="Helical" evidence="1">
    <location>
        <begin position="273"/>
        <end position="291"/>
    </location>
</feature>
<dbReference type="GO" id="GO:0016020">
    <property type="term" value="C:membrane"/>
    <property type="evidence" value="ECO:0007669"/>
    <property type="project" value="GOC"/>
</dbReference>
<evidence type="ECO:0000259" key="5">
    <source>
        <dbReference type="Pfam" id="PF23226"/>
    </source>
</evidence>
<dbReference type="InterPro" id="IPR053912">
    <property type="entry name" value="PGAP2IP_TM_1nd"/>
</dbReference>
<feature type="transmembrane region" description="Helical" evidence="1">
    <location>
        <begin position="21"/>
        <end position="47"/>
    </location>
</feature>
<feature type="transmembrane region" description="Helical" evidence="1">
    <location>
        <begin position="172"/>
        <end position="189"/>
    </location>
</feature>
<dbReference type="Pfam" id="PF23226">
    <property type="entry name" value="Exo_endo_phos_PGAP2IP"/>
    <property type="match status" value="1"/>
</dbReference>
<evidence type="ECO:0000256" key="1">
    <source>
        <dbReference type="SAM" id="Phobius"/>
    </source>
</evidence>
<feature type="transmembrane region" description="Helical" evidence="1">
    <location>
        <begin position="322"/>
        <end position="343"/>
    </location>
</feature>
<dbReference type="PANTHER" id="PTHR14859">
    <property type="entry name" value="CALCOFLUOR WHITE HYPERSENSITIVE PROTEIN PRECURSOR"/>
    <property type="match status" value="1"/>
</dbReference>
<dbReference type="Gene3D" id="3.60.10.10">
    <property type="entry name" value="Endonuclease/exonuclease/phosphatase"/>
    <property type="match status" value="1"/>
</dbReference>
<feature type="transmembrane region" description="Helical" evidence="1">
    <location>
        <begin position="638"/>
        <end position="657"/>
    </location>
</feature>
<dbReference type="Pfam" id="PF10277">
    <property type="entry name" value="Frag1"/>
    <property type="match status" value="1"/>
</dbReference>
<dbReference type="OrthoDB" id="68581at2759"/>
<keyword evidence="1" id="KW-0472">Membrane</keyword>
<organism evidence="6 7">
    <name type="scientific">Wickerhamiella sorbophila</name>
    <dbReference type="NCBI Taxonomy" id="45607"/>
    <lineage>
        <taxon>Eukaryota</taxon>
        <taxon>Fungi</taxon>
        <taxon>Dikarya</taxon>
        <taxon>Ascomycota</taxon>
        <taxon>Saccharomycotina</taxon>
        <taxon>Dipodascomycetes</taxon>
        <taxon>Dipodascales</taxon>
        <taxon>Trichomonascaceae</taxon>
        <taxon>Wickerhamiella</taxon>
    </lineage>
</organism>
<keyword evidence="7" id="KW-1185">Reference proteome</keyword>
<feature type="transmembrane region" description="Helical" evidence="1">
    <location>
        <begin position="141"/>
        <end position="160"/>
    </location>
</feature>
<feature type="transmembrane region" description="Helical" evidence="1">
    <location>
        <begin position="349"/>
        <end position="368"/>
    </location>
</feature>